<comment type="caution">
    <text evidence="2">The sequence shown here is derived from an EMBL/GenBank/DDBJ whole genome shotgun (WGS) entry which is preliminary data.</text>
</comment>
<name>A0ABS1NCJ7_9ACTN</name>
<organism evidence="2 3">
    <name type="scientific">Streptomyces coffeae</name>
    <dbReference type="NCBI Taxonomy" id="621382"/>
    <lineage>
        <taxon>Bacteria</taxon>
        <taxon>Bacillati</taxon>
        <taxon>Actinomycetota</taxon>
        <taxon>Actinomycetes</taxon>
        <taxon>Kitasatosporales</taxon>
        <taxon>Streptomycetaceae</taxon>
        <taxon>Streptomyces</taxon>
    </lineage>
</organism>
<dbReference type="EMBL" id="JAERRF010000007">
    <property type="protein sequence ID" value="MBL1097773.1"/>
    <property type="molecule type" value="Genomic_DNA"/>
</dbReference>
<feature type="compositionally biased region" description="Gly residues" evidence="1">
    <location>
        <begin position="175"/>
        <end position="185"/>
    </location>
</feature>
<keyword evidence="3" id="KW-1185">Reference proteome</keyword>
<dbReference type="RefSeq" id="WP_201875197.1">
    <property type="nucleotide sequence ID" value="NZ_JAERRF010000007.1"/>
</dbReference>
<proteinExistence type="predicted"/>
<evidence type="ECO:0000256" key="1">
    <source>
        <dbReference type="SAM" id="MobiDB-lite"/>
    </source>
</evidence>
<evidence type="ECO:0000313" key="2">
    <source>
        <dbReference type="EMBL" id="MBL1097773.1"/>
    </source>
</evidence>
<protein>
    <recommendedName>
        <fullName evidence="4">MazG-like nucleotide pyrophosphohydrolase</fullName>
    </recommendedName>
</protein>
<dbReference type="Proteomes" id="UP000634229">
    <property type="component" value="Unassembled WGS sequence"/>
</dbReference>
<feature type="region of interest" description="Disordered" evidence="1">
    <location>
        <begin position="145"/>
        <end position="185"/>
    </location>
</feature>
<gene>
    <name evidence="2" type="ORF">JK363_14045</name>
</gene>
<evidence type="ECO:0008006" key="4">
    <source>
        <dbReference type="Google" id="ProtNLM"/>
    </source>
</evidence>
<accession>A0ABS1NCJ7</accession>
<sequence>MSGDDKGGSAADGPKPGDGYRVEIASVRKVLAPLEESVVAARKIKKDWKTLADSIGNSADFDIYDSSEKLLSAWGFGMGRVADHAGVVVETLRQVIAAYMLADLLRIKDFAPTEDNMAKLPFGEHGLKAWKDGYRPKFDPPPEIYREPWLDDDDGGTYTGDVPTNPRLRYDGGWEVDGGSKGVTA</sequence>
<reference evidence="2 3" key="1">
    <citation type="submission" date="2021-01" db="EMBL/GenBank/DDBJ databases">
        <title>WGS of actinomycetes isolated from Thailand.</title>
        <authorList>
            <person name="Thawai C."/>
        </authorList>
    </citation>
    <scope>NUCLEOTIDE SEQUENCE [LARGE SCALE GENOMIC DNA]</scope>
    <source>
        <strain evidence="2 3">CA1R205</strain>
    </source>
</reference>
<evidence type="ECO:0000313" key="3">
    <source>
        <dbReference type="Proteomes" id="UP000634229"/>
    </source>
</evidence>